<reference evidence="1" key="1">
    <citation type="submission" date="2021-05" db="EMBL/GenBank/DDBJ databases">
        <title>Comparative genomics of three Colletotrichum scovillei strains and genetic complementation revealed genes involved fungal growth and virulence on chili pepper.</title>
        <authorList>
            <person name="Hsieh D.-K."/>
            <person name="Chuang S.-C."/>
            <person name="Chen C.-Y."/>
            <person name="Chao Y.-T."/>
            <person name="Lu M.-Y.J."/>
            <person name="Lee M.-H."/>
            <person name="Shih M.-C."/>
        </authorList>
    </citation>
    <scope>NUCLEOTIDE SEQUENCE</scope>
    <source>
        <strain evidence="1">Coll-153</strain>
    </source>
</reference>
<sequence>MQTPGYAVTRGLQVITSDLTPNMQEERNTRHRDIRANAQPVLSFVLPLEGVQMA</sequence>
<protein>
    <submittedName>
        <fullName evidence="1">Uncharacterized protein</fullName>
    </submittedName>
</protein>
<dbReference type="EMBL" id="JAESDN010000004">
    <property type="protein sequence ID" value="KAG7051271.1"/>
    <property type="molecule type" value="Genomic_DNA"/>
</dbReference>
<evidence type="ECO:0000313" key="1">
    <source>
        <dbReference type="EMBL" id="KAG7051271.1"/>
    </source>
</evidence>
<accession>A0A9P7R6W7</accession>
<organism evidence="1 2">
    <name type="scientific">Colletotrichum scovillei</name>
    <dbReference type="NCBI Taxonomy" id="1209932"/>
    <lineage>
        <taxon>Eukaryota</taxon>
        <taxon>Fungi</taxon>
        <taxon>Dikarya</taxon>
        <taxon>Ascomycota</taxon>
        <taxon>Pezizomycotina</taxon>
        <taxon>Sordariomycetes</taxon>
        <taxon>Hypocreomycetidae</taxon>
        <taxon>Glomerellales</taxon>
        <taxon>Glomerellaceae</taxon>
        <taxon>Colletotrichum</taxon>
        <taxon>Colletotrichum acutatum species complex</taxon>
    </lineage>
</organism>
<name>A0A9P7R6W7_9PEZI</name>
<keyword evidence="2" id="KW-1185">Reference proteome</keyword>
<proteinExistence type="predicted"/>
<comment type="caution">
    <text evidence="1">The sequence shown here is derived from an EMBL/GenBank/DDBJ whole genome shotgun (WGS) entry which is preliminary data.</text>
</comment>
<evidence type="ECO:0000313" key="2">
    <source>
        <dbReference type="Proteomes" id="UP000699042"/>
    </source>
</evidence>
<dbReference type="AlphaFoldDB" id="A0A9P7R6W7"/>
<gene>
    <name evidence="1" type="ORF">JMJ77_001896</name>
</gene>
<dbReference type="Proteomes" id="UP000699042">
    <property type="component" value="Unassembled WGS sequence"/>
</dbReference>